<dbReference type="Pfam" id="PF02518">
    <property type="entry name" value="HATPase_c"/>
    <property type="match status" value="1"/>
</dbReference>
<gene>
    <name evidence="6" type="ORF">ABXR19_05900</name>
</gene>
<evidence type="ECO:0000256" key="3">
    <source>
        <dbReference type="ARBA" id="ARBA00022553"/>
    </source>
</evidence>
<dbReference type="PRINTS" id="PR00344">
    <property type="entry name" value="BCTRLSENSOR"/>
</dbReference>
<dbReference type="InterPro" id="IPR036097">
    <property type="entry name" value="HisK_dim/P_sf"/>
</dbReference>
<dbReference type="Proteomes" id="UP001549691">
    <property type="component" value="Unassembled WGS sequence"/>
</dbReference>
<sequence length="407" mass="44153">MSINASNFDHDWTLAELLDARELARVNSALTTLLGGAFSIEDETAHVVWGSAIADAQRAALVLELEPIGQLCAPQTVPAASLEAAHSLLQALLRTRLSLRMAASLHQEAMAEDYLSLRTEHARLQESEARYRDLAAQLEDKVKVQVTELEARQQQLFQAARLASVGQLAAGVAHEINNPLSFMRSNLGTLSAYVQRFAKLKEHANPASNAWQQLDMDFVITDAHEILSECIAGLDRIGAIVRDLKDFSNVDRAEFGACDLMLCLQQTATLVEAQLPPDGRLELSLHPLPAFNGMHGQLNLLFLNVMRNAIQAIQAVHRTGTVKVHCESNAQRILISIQDDGIGMSTEIQQKAFDPFFTSHAVGGGAGLGLSSARSIVLAHGGSIRLSSEPGVGTSVYMEFPLRGELP</sequence>
<dbReference type="Gene3D" id="1.10.287.130">
    <property type="match status" value="1"/>
</dbReference>
<dbReference type="PANTHER" id="PTHR43065">
    <property type="entry name" value="SENSOR HISTIDINE KINASE"/>
    <property type="match status" value="1"/>
</dbReference>
<feature type="domain" description="Histidine kinase" evidence="5">
    <location>
        <begin position="171"/>
        <end position="404"/>
    </location>
</feature>
<dbReference type="Gene3D" id="3.30.565.10">
    <property type="entry name" value="Histidine kinase-like ATPase, C-terminal domain"/>
    <property type="match status" value="1"/>
</dbReference>
<comment type="catalytic activity">
    <reaction evidence="1">
        <text>ATP + protein L-histidine = ADP + protein N-phospho-L-histidine.</text>
        <dbReference type="EC" id="2.7.13.3"/>
    </reaction>
</comment>
<protein>
    <recommendedName>
        <fullName evidence="2">histidine kinase</fullName>
        <ecNumber evidence="2">2.7.13.3</ecNumber>
    </recommendedName>
</protein>
<dbReference type="EMBL" id="JBEWZI010000004">
    <property type="protein sequence ID" value="MET7013713.1"/>
    <property type="molecule type" value="Genomic_DNA"/>
</dbReference>
<keyword evidence="3" id="KW-0597">Phosphoprotein</keyword>
<evidence type="ECO:0000313" key="7">
    <source>
        <dbReference type="Proteomes" id="UP001549691"/>
    </source>
</evidence>
<dbReference type="EC" id="2.7.13.3" evidence="2"/>
<dbReference type="SUPFAM" id="SSF47384">
    <property type="entry name" value="Homodimeric domain of signal transducing histidine kinase"/>
    <property type="match status" value="1"/>
</dbReference>
<dbReference type="InterPro" id="IPR003661">
    <property type="entry name" value="HisK_dim/P_dom"/>
</dbReference>
<feature type="coiled-coil region" evidence="4">
    <location>
        <begin position="117"/>
        <end position="155"/>
    </location>
</feature>
<keyword evidence="6" id="KW-0547">Nucleotide-binding</keyword>
<accession>A0ABV2TJK7</accession>
<dbReference type="SMART" id="SM00388">
    <property type="entry name" value="HisKA"/>
    <property type="match status" value="1"/>
</dbReference>
<comment type="caution">
    <text evidence="6">The sequence shown here is derived from an EMBL/GenBank/DDBJ whole genome shotgun (WGS) entry which is preliminary data.</text>
</comment>
<dbReference type="InterPro" id="IPR036890">
    <property type="entry name" value="HATPase_C_sf"/>
</dbReference>
<dbReference type="InterPro" id="IPR003594">
    <property type="entry name" value="HATPase_dom"/>
</dbReference>
<dbReference type="InterPro" id="IPR005467">
    <property type="entry name" value="His_kinase_dom"/>
</dbReference>
<dbReference type="CDD" id="cd00082">
    <property type="entry name" value="HisKA"/>
    <property type="match status" value="1"/>
</dbReference>
<dbReference type="RefSeq" id="WP_354600174.1">
    <property type="nucleotide sequence ID" value="NZ_JBEWZI010000004.1"/>
</dbReference>
<dbReference type="GO" id="GO:0005524">
    <property type="term" value="F:ATP binding"/>
    <property type="evidence" value="ECO:0007669"/>
    <property type="project" value="UniProtKB-KW"/>
</dbReference>
<evidence type="ECO:0000256" key="1">
    <source>
        <dbReference type="ARBA" id="ARBA00000085"/>
    </source>
</evidence>
<dbReference type="InterPro" id="IPR004358">
    <property type="entry name" value="Sig_transdc_His_kin-like_C"/>
</dbReference>
<dbReference type="PROSITE" id="PS50109">
    <property type="entry name" value="HIS_KIN"/>
    <property type="match status" value="1"/>
</dbReference>
<keyword evidence="7" id="KW-1185">Reference proteome</keyword>
<keyword evidence="6" id="KW-0067">ATP-binding</keyword>
<name>A0ABV2TJK7_9RHOO</name>
<evidence type="ECO:0000256" key="2">
    <source>
        <dbReference type="ARBA" id="ARBA00012438"/>
    </source>
</evidence>
<dbReference type="Pfam" id="PF00512">
    <property type="entry name" value="HisKA"/>
    <property type="match status" value="1"/>
</dbReference>
<keyword evidence="4" id="KW-0175">Coiled coil</keyword>
<evidence type="ECO:0000313" key="6">
    <source>
        <dbReference type="EMBL" id="MET7013713.1"/>
    </source>
</evidence>
<proteinExistence type="predicted"/>
<dbReference type="SMART" id="SM00387">
    <property type="entry name" value="HATPase_c"/>
    <property type="match status" value="1"/>
</dbReference>
<organism evidence="6 7">
    <name type="scientific">Uliginosibacterium flavum</name>
    <dbReference type="NCBI Taxonomy" id="1396831"/>
    <lineage>
        <taxon>Bacteria</taxon>
        <taxon>Pseudomonadati</taxon>
        <taxon>Pseudomonadota</taxon>
        <taxon>Betaproteobacteria</taxon>
        <taxon>Rhodocyclales</taxon>
        <taxon>Zoogloeaceae</taxon>
        <taxon>Uliginosibacterium</taxon>
    </lineage>
</organism>
<dbReference type="PANTHER" id="PTHR43065:SF50">
    <property type="entry name" value="HISTIDINE KINASE"/>
    <property type="match status" value="1"/>
</dbReference>
<evidence type="ECO:0000256" key="4">
    <source>
        <dbReference type="SAM" id="Coils"/>
    </source>
</evidence>
<evidence type="ECO:0000259" key="5">
    <source>
        <dbReference type="PROSITE" id="PS50109"/>
    </source>
</evidence>
<dbReference type="SUPFAM" id="SSF55874">
    <property type="entry name" value="ATPase domain of HSP90 chaperone/DNA topoisomerase II/histidine kinase"/>
    <property type="match status" value="1"/>
</dbReference>
<reference evidence="6 7" key="1">
    <citation type="submission" date="2024-07" db="EMBL/GenBank/DDBJ databases">
        <title>Uliginosibacterium flavum JJ3220;KACC:17644.</title>
        <authorList>
            <person name="Kim M.K."/>
        </authorList>
    </citation>
    <scope>NUCLEOTIDE SEQUENCE [LARGE SCALE GENOMIC DNA]</scope>
    <source>
        <strain evidence="6 7">KACC:17644</strain>
    </source>
</reference>